<evidence type="ECO:0000256" key="22">
    <source>
        <dbReference type="SAM" id="Phobius"/>
    </source>
</evidence>
<dbReference type="SUPFAM" id="SSF51110">
    <property type="entry name" value="alpha-D-mannose-specific plant lectins"/>
    <property type="match status" value="2"/>
</dbReference>
<evidence type="ECO:0000256" key="8">
    <source>
        <dbReference type="ARBA" id="ARBA00022737"/>
    </source>
</evidence>
<evidence type="ECO:0000256" key="12">
    <source>
        <dbReference type="ARBA" id="ARBA00022989"/>
    </source>
</evidence>
<dbReference type="CDD" id="cd00028">
    <property type="entry name" value="B_lectin"/>
    <property type="match status" value="1"/>
</dbReference>
<dbReference type="InterPro" id="IPR000858">
    <property type="entry name" value="S_locus_glycoprot_dom"/>
</dbReference>
<dbReference type="PROSITE" id="PS50927">
    <property type="entry name" value="BULB_LECTIN"/>
    <property type="match status" value="2"/>
</dbReference>
<evidence type="ECO:0000256" key="13">
    <source>
        <dbReference type="ARBA" id="ARBA00023136"/>
    </source>
</evidence>
<dbReference type="GO" id="GO:0030246">
    <property type="term" value="F:carbohydrate binding"/>
    <property type="evidence" value="ECO:0007669"/>
    <property type="project" value="UniProtKB-KW"/>
</dbReference>
<keyword evidence="4 19" id="KW-0808">Transferase</keyword>
<dbReference type="AlphaFoldDB" id="A0A7J6HNX4"/>
<evidence type="ECO:0000256" key="4">
    <source>
        <dbReference type="ARBA" id="ARBA00022679"/>
    </source>
</evidence>
<dbReference type="SMART" id="SM00108">
    <property type="entry name" value="B_lectin"/>
    <property type="match status" value="1"/>
</dbReference>
<dbReference type="SUPFAM" id="SSF56112">
    <property type="entry name" value="Protein kinase-like (PK-like)"/>
    <property type="match status" value="1"/>
</dbReference>
<dbReference type="Gene3D" id="3.30.200.20">
    <property type="entry name" value="Phosphorylase Kinase, domain 1"/>
    <property type="match status" value="1"/>
</dbReference>
<keyword evidence="8" id="KW-0677">Repeat</keyword>
<dbReference type="PROSITE" id="PS50948">
    <property type="entry name" value="PAN"/>
    <property type="match status" value="1"/>
</dbReference>
<gene>
    <name evidence="27" type="ORF">F8388_010909</name>
    <name evidence="28" type="ORF">G4B88_020747</name>
</gene>
<evidence type="ECO:0000259" key="26">
    <source>
        <dbReference type="PROSITE" id="PS50948"/>
    </source>
</evidence>
<comment type="caution">
    <text evidence="28">The sequence shown here is derived from an EMBL/GenBank/DDBJ whole genome shotgun (WGS) entry which is preliminary data.</text>
</comment>
<dbReference type="InterPro" id="IPR024171">
    <property type="entry name" value="SRK-like_kinase"/>
</dbReference>
<dbReference type="PANTHER" id="PTHR47974">
    <property type="entry name" value="OS07G0415500 PROTEIN"/>
    <property type="match status" value="1"/>
</dbReference>
<comment type="similarity">
    <text evidence="19">Belongs to the protein kinase superfamily. Ser/Thr protein kinase family.</text>
</comment>
<sequence length="854" mass="96049">MLLRKRKTEKTKSTLLSFSYEDLILVLGSLPFYSHSKFSFLLVNFVVMGPDNIKHEIVLIWSWWHATRASSTNPWSLTLPLSVMFEPNGYLFKWSFSFLLCLSAGFWLQPVVSKIPLGSKLSVSDNKFWVSPNGDFSFGFFNGTEHPNLFRVGIRFNSKSIPVEKQAVVWVVGADIMVGNSSYFSLTMDGEMNLFDSLKGVNVWNSKTSQLPIASAALYDNGNFVLLTDNEDIAWQSFDFPADTLLPGQYFSALHTLRAASKNHMSSYYSLFMNASGQLQLRWDSHFTYWTSSSPIGLNFTALLTSDGTLQIQDQRRDTIWSVFGEDHNDTVHYRYLRLDVDGNLRLYSWEEASQTWRHVWQAVENQCNVFATCGYNGICVYTETGSQTCKCPFKLSNESIPRCTIPGRQKCRSGLNLLNYKHTFLYGMYQNDDLVSGISSHQCESLCLKDPLCTAATFMNDGTARCFIKKTPYVSGYSDPSLSSVSFAKMCSDPIAVDPSIVATTSSEETPQKGSKFCVTCVVGAVSGTSVLFVVVQLAIVFIVYKRRRAMKKAVLGYKGPNSNGLTVLSFSEIKDLTKNFEQRIGPTMFKGSLPNKQPVAVKDVKATTTEERKYRVAVSKIGSIHHKNLVKLKGYCCELNHRFLIYEYAENGSLSKYIEDSKLCKKLTWGKRIEICMSVARALSYLHTGCREFVSHGNLKCENVVLDEKLEAKVSEFGLHNVASEMSSSGFSAEMDVEDFGKMVLTLISGCKEDGEVSHWAYKEWIEGNGLNVVDKRINGGVDSEMLDRVLRIAFWCVQMDERMRPSMREVVKVLEGVLSVDPPPPPFTSQRQREEEEESSDAGSELDSGRF</sequence>
<feature type="domain" description="Apple" evidence="26">
    <location>
        <begin position="412"/>
        <end position="492"/>
    </location>
</feature>
<feature type="compositionally biased region" description="Low complexity" evidence="21">
    <location>
        <begin position="844"/>
        <end position="854"/>
    </location>
</feature>
<evidence type="ECO:0000313" key="30">
    <source>
        <dbReference type="Proteomes" id="UP000583929"/>
    </source>
</evidence>
<dbReference type="FunFam" id="1.10.510.10:FF:001016">
    <property type="entry name" value="G-type lectin S-receptor-like serine/threonine-protein kinase SD3-1"/>
    <property type="match status" value="1"/>
</dbReference>
<proteinExistence type="inferred from homology"/>
<dbReference type="Gene3D" id="1.10.510.10">
    <property type="entry name" value="Transferase(Phosphotransferase) domain 1"/>
    <property type="match status" value="1"/>
</dbReference>
<keyword evidence="2" id="KW-1003">Cell membrane</keyword>
<evidence type="ECO:0000256" key="7">
    <source>
        <dbReference type="ARBA" id="ARBA00022734"/>
    </source>
</evidence>
<dbReference type="InterPro" id="IPR011009">
    <property type="entry name" value="Kinase-like_dom_sf"/>
</dbReference>
<dbReference type="Pfam" id="PF00954">
    <property type="entry name" value="S_locus_glycop"/>
    <property type="match status" value="1"/>
</dbReference>
<name>A0A7J6HNX4_CANSA</name>
<dbReference type="InterPro" id="IPR000742">
    <property type="entry name" value="EGF"/>
</dbReference>
<dbReference type="Pfam" id="PF01453">
    <property type="entry name" value="B_lectin"/>
    <property type="match status" value="1"/>
</dbReference>
<dbReference type="GO" id="GO:0005524">
    <property type="term" value="F:ATP binding"/>
    <property type="evidence" value="ECO:0007669"/>
    <property type="project" value="UniProtKB-KW"/>
</dbReference>
<evidence type="ECO:0000313" key="28">
    <source>
        <dbReference type="EMBL" id="KAF4396110.1"/>
    </source>
</evidence>
<dbReference type="EMBL" id="JAATIQ010000037">
    <property type="protein sequence ID" value="KAF4396110.1"/>
    <property type="molecule type" value="Genomic_DNA"/>
</dbReference>
<feature type="transmembrane region" description="Helical" evidence="22">
    <location>
        <begin position="523"/>
        <end position="546"/>
    </location>
</feature>
<keyword evidence="7" id="KW-0430">Lectin</keyword>
<keyword evidence="5 22" id="KW-0812">Transmembrane</keyword>
<dbReference type="PROSITE" id="PS50026">
    <property type="entry name" value="EGF_3"/>
    <property type="match status" value="1"/>
</dbReference>
<dbReference type="PANTHER" id="PTHR47974:SF13">
    <property type="entry name" value="G-TYPE LECTIN S-RECEPTOR-LIKE SERINE_THREONINE-PROTEIN KINASE SD3-1"/>
    <property type="match status" value="1"/>
</dbReference>
<keyword evidence="16" id="KW-0325">Glycoprotein</keyword>
<evidence type="ECO:0000259" key="25">
    <source>
        <dbReference type="PROSITE" id="PS50927"/>
    </source>
</evidence>
<dbReference type="Gene3D" id="2.90.10.10">
    <property type="entry name" value="Bulb-type lectin domain"/>
    <property type="match status" value="2"/>
</dbReference>
<accession>A0A7J6HNX4</accession>
<evidence type="ECO:0000256" key="14">
    <source>
        <dbReference type="ARBA" id="ARBA00023157"/>
    </source>
</evidence>
<dbReference type="PROSITE" id="PS50011">
    <property type="entry name" value="PROTEIN_KINASE_DOM"/>
    <property type="match status" value="1"/>
</dbReference>
<dbReference type="GO" id="GO:0048544">
    <property type="term" value="P:recognition of pollen"/>
    <property type="evidence" value="ECO:0007669"/>
    <property type="project" value="InterPro"/>
</dbReference>
<evidence type="ECO:0000259" key="23">
    <source>
        <dbReference type="PROSITE" id="PS50011"/>
    </source>
</evidence>
<evidence type="ECO:0000256" key="2">
    <source>
        <dbReference type="ARBA" id="ARBA00022475"/>
    </source>
</evidence>
<keyword evidence="13 22" id="KW-0472">Membrane</keyword>
<comment type="catalytic activity">
    <reaction evidence="18 19">
        <text>L-seryl-[protein] + ATP = O-phospho-L-seryl-[protein] + ADP + H(+)</text>
        <dbReference type="Rhea" id="RHEA:17989"/>
        <dbReference type="Rhea" id="RHEA-COMP:9863"/>
        <dbReference type="Rhea" id="RHEA-COMP:11604"/>
        <dbReference type="ChEBI" id="CHEBI:15378"/>
        <dbReference type="ChEBI" id="CHEBI:29999"/>
        <dbReference type="ChEBI" id="CHEBI:30616"/>
        <dbReference type="ChEBI" id="CHEBI:83421"/>
        <dbReference type="ChEBI" id="CHEBI:456216"/>
        <dbReference type="EC" id="2.7.11.1"/>
    </reaction>
</comment>
<dbReference type="Proteomes" id="UP000525078">
    <property type="component" value="Unassembled WGS sequence"/>
</dbReference>
<dbReference type="EC" id="2.7.11.1" evidence="19"/>
<keyword evidence="20" id="KW-0245">EGF-like domain</keyword>
<reference evidence="29 30" key="1">
    <citation type="journal article" date="2020" name="bioRxiv">
        <title>Sequence and annotation of 42 cannabis genomes reveals extensive copy number variation in cannabinoid synthesis and pathogen resistance genes.</title>
        <authorList>
            <person name="Mckernan K.J."/>
            <person name="Helbert Y."/>
            <person name="Kane L.T."/>
            <person name="Ebling H."/>
            <person name="Zhang L."/>
            <person name="Liu B."/>
            <person name="Eaton Z."/>
            <person name="Mclaughlin S."/>
            <person name="Kingan S."/>
            <person name="Baybayan P."/>
            <person name="Concepcion G."/>
            <person name="Jordan M."/>
            <person name="Riva A."/>
            <person name="Barbazuk W."/>
            <person name="Harkins T."/>
        </authorList>
    </citation>
    <scope>NUCLEOTIDE SEQUENCE [LARGE SCALE GENOMIC DNA]</scope>
    <source>
        <strain evidence="29 30">cv. Jamaican Lion 4</strain>
        <strain evidence="28">Father</strain>
        <strain evidence="27">Mother</strain>
        <tissue evidence="28">Leaf</tissue>
    </source>
</reference>
<evidence type="ECO:0000256" key="6">
    <source>
        <dbReference type="ARBA" id="ARBA00022729"/>
    </source>
</evidence>
<dbReference type="GO" id="GO:0005886">
    <property type="term" value="C:plasma membrane"/>
    <property type="evidence" value="ECO:0007669"/>
    <property type="project" value="UniProtKB-SubCell"/>
</dbReference>
<evidence type="ECO:0000256" key="19">
    <source>
        <dbReference type="PIRNR" id="PIRNR000641"/>
    </source>
</evidence>
<dbReference type="FunFam" id="2.90.10.10:FF:000016">
    <property type="entry name" value="G-type lectin S-receptor-like serine/threonine-protein kinase"/>
    <property type="match status" value="1"/>
</dbReference>
<dbReference type="FunFam" id="3.30.200.20:FF:000798">
    <property type="entry name" value="G-type lectin S-receptor-like serine/threonine-protein kinase SD3-1"/>
    <property type="match status" value="1"/>
</dbReference>
<evidence type="ECO:0000256" key="16">
    <source>
        <dbReference type="ARBA" id="ARBA00023180"/>
    </source>
</evidence>
<keyword evidence="12 22" id="KW-1133">Transmembrane helix</keyword>
<evidence type="ECO:0000256" key="21">
    <source>
        <dbReference type="SAM" id="MobiDB-lite"/>
    </source>
</evidence>
<feature type="domain" description="Bulb-type lectin" evidence="25">
    <location>
        <begin position="242"/>
        <end position="360"/>
    </location>
</feature>
<feature type="domain" description="Protein kinase" evidence="23">
    <location>
        <begin position="572"/>
        <end position="821"/>
    </location>
</feature>
<dbReference type="InterPro" id="IPR001480">
    <property type="entry name" value="Bulb-type_lectin_dom"/>
</dbReference>
<evidence type="ECO:0000256" key="9">
    <source>
        <dbReference type="ARBA" id="ARBA00022741"/>
    </source>
</evidence>
<keyword evidence="10 19" id="KW-0418">Kinase</keyword>
<dbReference type="GO" id="GO:0004674">
    <property type="term" value="F:protein serine/threonine kinase activity"/>
    <property type="evidence" value="ECO:0007669"/>
    <property type="project" value="UniProtKB-KW"/>
</dbReference>
<keyword evidence="6" id="KW-0732">Signal</keyword>
<comment type="catalytic activity">
    <reaction evidence="17 19">
        <text>L-threonyl-[protein] + ATP = O-phospho-L-threonyl-[protein] + ADP + H(+)</text>
        <dbReference type="Rhea" id="RHEA:46608"/>
        <dbReference type="Rhea" id="RHEA-COMP:11060"/>
        <dbReference type="Rhea" id="RHEA-COMP:11605"/>
        <dbReference type="ChEBI" id="CHEBI:15378"/>
        <dbReference type="ChEBI" id="CHEBI:30013"/>
        <dbReference type="ChEBI" id="CHEBI:30616"/>
        <dbReference type="ChEBI" id="CHEBI:61977"/>
        <dbReference type="ChEBI" id="CHEBI:456216"/>
        <dbReference type="EC" id="2.7.11.1"/>
    </reaction>
</comment>
<evidence type="ECO:0000256" key="11">
    <source>
        <dbReference type="ARBA" id="ARBA00022840"/>
    </source>
</evidence>
<evidence type="ECO:0000256" key="5">
    <source>
        <dbReference type="ARBA" id="ARBA00022692"/>
    </source>
</evidence>
<dbReference type="EMBL" id="JAATIP010000249">
    <property type="protein sequence ID" value="KAF4356687.1"/>
    <property type="molecule type" value="Genomic_DNA"/>
</dbReference>
<keyword evidence="11 19" id="KW-0067">ATP-binding</keyword>
<protein>
    <recommendedName>
        <fullName evidence="19">Receptor-like serine/threonine-protein kinase</fullName>
        <ecNumber evidence="19">2.7.11.1</ecNumber>
    </recommendedName>
</protein>
<organism evidence="28 30">
    <name type="scientific">Cannabis sativa</name>
    <name type="common">Hemp</name>
    <name type="synonym">Marijuana</name>
    <dbReference type="NCBI Taxonomy" id="3483"/>
    <lineage>
        <taxon>Eukaryota</taxon>
        <taxon>Viridiplantae</taxon>
        <taxon>Streptophyta</taxon>
        <taxon>Embryophyta</taxon>
        <taxon>Tracheophyta</taxon>
        <taxon>Spermatophyta</taxon>
        <taxon>Magnoliopsida</taxon>
        <taxon>eudicotyledons</taxon>
        <taxon>Gunneridae</taxon>
        <taxon>Pentapetalae</taxon>
        <taxon>rosids</taxon>
        <taxon>fabids</taxon>
        <taxon>Rosales</taxon>
        <taxon>Cannabaceae</taxon>
        <taxon>Cannabis</taxon>
    </lineage>
</organism>
<comment type="subcellular location">
    <subcellularLocation>
        <location evidence="1">Cell membrane</location>
        <topology evidence="1">Single-pass type I membrane protein</topology>
    </subcellularLocation>
</comment>
<keyword evidence="9 19" id="KW-0547">Nucleotide-binding</keyword>
<dbReference type="InterPro" id="IPR036426">
    <property type="entry name" value="Bulb-type_lectin_dom_sf"/>
</dbReference>
<evidence type="ECO:0000256" key="18">
    <source>
        <dbReference type="ARBA" id="ARBA00048679"/>
    </source>
</evidence>
<comment type="caution">
    <text evidence="20">Lacks conserved residue(s) required for the propagation of feature annotation.</text>
</comment>
<dbReference type="InterPro" id="IPR003609">
    <property type="entry name" value="Pan_app"/>
</dbReference>
<feature type="region of interest" description="Disordered" evidence="21">
    <location>
        <begin position="823"/>
        <end position="854"/>
    </location>
</feature>
<evidence type="ECO:0000256" key="15">
    <source>
        <dbReference type="ARBA" id="ARBA00023170"/>
    </source>
</evidence>
<feature type="domain" description="Bulb-type lectin" evidence="25">
    <location>
        <begin position="114"/>
        <end position="239"/>
    </location>
</feature>
<dbReference type="Pfam" id="PF07714">
    <property type="entry name" value="PK_Tyr_Ser-Thr"/>
    <property type="match status" value="1"/>
</dbReference>
<keyword evidence="15" id="KW-0675">Receptor</keyword>
<feature type="domain" description="EGF-like" evidence="24">
    <location>
        <begin position="364"/>
        <end position="405"/>
    </location>
</feature>
<evidence type="ECO:0000256" key="3">
    <source>
        <dbReference type="ARBA" id="ARBA00022527"/>
    </source>
</evidence>
<keyword evidence="14" id="KW-1015">Disulfide bond</keyword>
<evidence type="ECO:0000313" key="29">
    <source>
        <dbReference type="Proteomes" id="UP000525078"/>
    </source>
</evidence>
<evidence type="ECO:0000256" key="1">
    <source>
        <dbReference type="ARBA" id="ARBA00004251"/>
    </source>
</evidence>
<evidence type="ECO:0000256" key="17">
    <source>
        <dbReference type="ARBA" id="ARBA00047899"/>
    </source>
</evidence>
<dbReference type="PIRSF" id="PIRSF000641">
    <property type="entry name" value="SRK"/>
    <property type="match status" value="1"/>
</dbReference>
<keyword evidence="30" id="KW-1185">Reference proteome</keyword>
<evidence type="ECO:0000313" key="27">
    <source>
        <dbReference type="EMBL" id="KAF4356687.1"/>
    </source>
</evidence>
<dbReference type="FunFam" id="1.10.510.10:FF:000846">
    <property type="entry name" value="G-type lectin S-receptor-like serine/threonine-protein kinase SD3-1"/>
    <property type="match status" value="1"/>
</dbReference>
<dbReference type="Proteomes" id="UP000583929">
    <property type="component" value="Unassembled WGS sequence"/>
</dbReference>
<evidence type="ECO:0000256" key="20">
    <source>
        <dbReference type="PROSITE-ProRule" id="PRU00076"/>
    </source>
</evidence>
<dbReference type="InterPro" id="IPR000719">
    <property type="entry name" value="Prot_kinase_dom"/>
</dbReference>
<evidence type="ECO:0000256" key="10">
    <source>
        <dbReference type="ARBA" id="ARBA00022777"/>
    </source>
</evidence>
<keyword evidence="3 19" id="KW-0723">Serine/threonine-protein kinase</keyword>
<evidence type="ECO:0000259" key="24">
    <source>
        <dbReference type="PROSITE" id="PS50026"/>
    </source>
</evidence>
<dbReference type="InterPro" id="IPR001245">
    <property type="entry name" value="Ser-Thr/Tyr_kinase_cat_dom"/>
</dbReference>